<dbReference type="Proteomes" id="UP001206878">
    <property type="component" value="Unassembled WGS sequence"/>
</dbReference>
<sequence>EEYVNPIGGGYFFALPGVKDANDYMGSALLRV</sequence>
<name>A0AAW5MUW8_9ESCH</name>
<evidence type="ECO:0000313" key="2">
    <source>
        <dbReference type="Proteomes" id="UP001206878"/>
    </source>
</evidence>
<comment type="caution">
    <text evidence="1">The sequence shown here is derived from an EMBL/GenBank/DDBJ whole genome shotgun (WGS) entry which is preliminary data.</text>
</comment>
<feature type="non-terminal residue" evidence="1">
    <location>
        <position position="1"/>
    </location>
</feature>
<evidence type="ECO:0000313" key="1">
    <source>
        <dbReference type="EMBL" id="MCR6679844.1"/>
    </source>
</evidence>
<accession>A0AAW5MUW8</accession>
<gene>
    <name evidence="1" type="ORF">NVV43_31170</name>
</gene>
<dbReference type="EMBL" id="JANPXH010001864">
    <property type="protein sequence ID" value="MCR6679844.1"/>
    <property type="molecule type" value="Genomic_DNA"/>
</dbReference>
<organism evidence="1 2">
    <name type="scientific">Escherichia marmotae</name>
    <dbReference type="NCBI Taxonomy" id="1499973"/>
    <lineage>
        <taxon>Bacteria</taxon>
        <taxon>Pseudomonadati</taxon>
        <taxon>Pseudomonadota</taxon>
        <taxon>Gammaproteobacteria</taxon>
        <taxon>Enterobacterales</taxon>
        <taxon>Enterobacteriaceae</taxon>
        <taxon>Escherichia</taxon>
    </lineage>
</organism>
<protein>
    <recommendedName>
        <fullName evidence="3">Deferrochelatase/peroxidase EfeB</fullName>
    </recommendedName>
</protein>
<proteinExistence type="predicted"/>
<evidence type="ECO:0008006" key="3">
    <source>
        <dbReference type="Google" id="ProtNLM"/>
    </source>
</evidence>
<dbReference type="AlphaFoldDB" id="A0AAW5MUW8"/>
<reference evidence="1" key="1">
    <citation type="submission" date="2022-07" db="EMBL/GenBank/DDBJ databases">
        <title>Diversity of ethanolamine utilization by human commensal Escherichia coli.</title>
        <authorList>
            <person name="Jubelin G."/>
        </authorList>
    </citation>
    <scope>NUCLEOTIDE SEQUENCE</scope>
    <source>
        <strain evidence="1">S1</strain>
    </source>
</reference>